<proteinExistence type="predicted"/>
<dbReference type="Proteomes" id="UP000186079">
    <property type="component" value="Unassembled WGS sequence"/>
</dbReference>
<evidence type="ECO:0000256" key="4">
    <source>
        <dbReference type="PROSITE-ProRule" id="PRU00335"/>
    </source>
</evidence>
<dbReference type="InterPro" id="IPR001647">
    <property type="entry name" value="HTH_TetR"/>
</dbReference>
<name>A0A0B3BYC9_9PSED</name>
<dbReference type="Pfam" id="PF14246">
    <property type="entry name" value="TetR_C_7"/>
    <property type="match status" value="1"/>
</dbReference>
<keyword evidence="8" id="KW-1185">Reference proteome</keyword>
<evidence type="ECO:0000313" key="7">
    <source>
        <dbReference type="EMBL" id="SIQ72676.1"/>
    </source>
</evidence>
<dbReference type="RefSeq" id="WP_039560587.1">
    <property type="nucleotide sequence ID" value="NZ_FMUP01000001.1"/>
</dbReference>
<dbReference type="EMBL" id="JTAK01000002">
    <property type="protein sequence ID" value="KHO65669.1"/>
    <property type="molecule type" value="Genomic_DNA"/>
</dbReference>
<evidence type="ECO:0000313" key="9">
    <source>
        <dbReference type="Proteomes" id="UP000186079"/>
    </source>
</evidence>
<dbReference type="PANTHER" id="PTHR30055">
    <property type="entry name" value="HTH-TYPE TRANSCRIPTIONAL REGULATOR RUTR"/>
    <property type="match status" value="1"/>
</dbReference>
<dbReference type="FunFam" id="1.10.10.60:FF:000141">
    <property type="entry name" value="TetR family transcriptional regulator"/>
    <property type="match status" value="1"/>
</dbReference>
<dbReference type="InterPro" id="IPR009057">
    <property type="entry name" value="Homeodomain-like_sf"/>
</dbReference>
<dbReference type="OrthoDB" id="8535430at2"/>
<dbReference type="PANTHER" id="PTHR30055:SF146">
    <property type="entry name" value="HTH-TYPE TRANSCRIPTIONAL DUAL REGULATOR CECR"/>
    <property type="match status" value="1"/>
</dbReference>
<dbReference type="Gene3D" id="1.10.357.10">
    <property type="entry name" value="Tetracycline Repressor, domain 2"/>
    <property type="match status" value="1"/>
</dbReference>
<dbReference type="InterPro" id="IPR050109">
    <property type="entry name" value="HTH-type_TetR-like_transc_reg"/>
</dbReference>
<accession>A0A0B3BYC9</accession>
<dbReference type="PROSITE" id="PS50977">
    <property type="entry name" value="HTH_TETR_2"/>
    <property type="match status" value="1"/>
</dbReference>
<keyword evidence="2 4" id="KW-0238">DNA-binding</keyword>
<feature type="domain" description="HTH tetR-type" evidence="5">
    <location>
        <begin position="14"/>
        <end position="74"/>
    </location>
</feature>
<dbReference type="InterPro" id="IPR039536">
    <property type="entry name" value="TetR_C_Proteobacteria"/>
</dbReference>
<reference evidence="6 8" key="1">
    <citation type="submission" date="2014-11" db="EMBL/GenBank/DDBJ databases">
        <title>Genome sequence of Pseudomonas tuomuerensis JCM 14085.</title>
        <authorList>
            <person name="Shin S.-K."/>
            <person name="Yi H."/>
        </authorList>
    </citation>
    <scope>NUCLEOTIDE SEQUENCE [LARGE SCALE GENOMIC DNA]</scope>
    <source>
        <strain evidence="6 8">JCM 14085</strain>
    </source>
</reference>
<evidence type="ECO:0000256" key="3">
    <source>
        <dbReference type="ARBA" id="ARBA00023163"/>
    </source>
</evidence>
<protein>
    <submittedName>
        <fullName evidence="6">TetR family transcriptional regulator</fullName>
    </submittedName>
    <submittedName>
        <fullName evidence="7">Transcriptional regulator, TetR family</fullName>
    </submittedName>
</protein>
<dbReference type="EMBL" id="FTMC01000009">
    <property type="protein sequence ID" value="SIQ72676.1"/>
    <property type="molecule type" value="Genomic_DNA"/>
</dbReference>
<organism evidence="6 8">
    <name type="scientific">Pseudomonas flexibilis</name>
    <dbReference type="NCBI Taxonomy" id="706570"/>
    <lineage>
        <taxon>Bacteria</taxon>
        <taxon>Pseudomonadati</taxon>
        <taxon>Pseudomonadota</taxon>
        <taxon>Gammaproteobacteria</taxon>
        <taxon>Pseudomonadales</taxon>
        <taxon>Pseudomonadaceae</taxon>
        <taxon>Pseudomonas</taxon>
    </lineage>
</organism>
<dbReference type="GO" id="GO:0003700">
    <property type="term" value="F:DNA-binding transcription factor activity"/>
    <property type="evidence" value="ECO:0007669"/>
    <property type="project" value="TreeGrafter"/>
</dbReference>
<gene>
    <name evidence="6" type="ORF">PT85_06360</name>
    <name evidence="7" type="ORF">SAMN05421672_10994</name>
</gene>
<dbReference type="InterPro" id="IPR036271">
    <property type="entry name" value="Tet_transcr_reg_TetR-rel_C_sf"/>
</dbReference>
<evidence type="ECO:0000259" key="5">
    <source>
        <dbReference type="PROSITE" id="PS50977"/>
    </source>
</evidence>
<sequence length="208" mass="22962">MTSTTPGPGRPKDPAKRQAILEAAKAQFLSHGYEGSSMEAIAREAGVSKLTVYSHFSDKDTLFLEAVKAKCEEQLPQLFNHRDAQGPIDDQLLNIARAFLALINSPESLAMHRLMFGLAHANPPLVQLFYDAGPGRILGELERFLRQADHRGQLRIAQPRAAAEHFCALLKGGHNFRLLIGLAQAQSAEEAERHVQEVVGLFVRAHRL</sequence>
<dbReference type="SUPFAM" id="SSF48498">
    <property type="entry name" value="Tetracyclin repressor-like, C-terminal domain"/>
    <property type="match status" value="1"/>
</dbReference>
<dbReference type="STRING" id="706570.PT85_06360"/>
<dbReference type="AlphaFoldDB" id="A0A0B3BYC9"/>
<dbReference type="Gene3D" id="1.10.10.60">
    <property type="entry name" value="Homeodomain-like"/>
    <property type="match status" value="1"/>
</dbReference>
<evidence type="ECO:0000256" key="1">
    <source>
        <dbReference type="ARBA" id="ARBA00023015"/>
    </source>
</evidence>
<keyword evidence="3" id="KW-0804">Transcription</keyword>
<feature type="DNA-binding region" description="H-T-H motif" evidence="4">
    <location>
        <begin position="37"/>
        <end position="56"/>
    </location>
</feature>
<dbReference type="SUPFAM" id="SSF46689">
    <property type="entry name" value="Homeodomain-like"/>
    <property type="match status" value="1"/>
</dbReference>
<keyword evidence="1" id="KW-0805">Transcription regulation</keyword>
<evidence type="ECO:0000256" key="2">
    <source>
        <dbReference type="ARBA" id="ARBA00023125"/>
    </source>
</evidence>
<evidence type="ECO:0000313" key="8">
    <source>
        <dbReference type="Proteomes" id="UP000030980"/>
    </source>
</evidence>
<evidence type="ECO:0000313" key="6">
    <source>
        <dbReference type="EMBL" id="KHO65669.1"/>
    </source>
</evidence>
<dbReference type="GO" id="GO:0000976">
    <property type="term" value="F:transcription cis-regulatory region binding"/>
    <property type="evidence" value="ECO:0007669"/>
    <property type="project" value="TreeGrafter"/>
</dbReference>
<reference evidence="7 9" key="2">
    <citation type="submission" date="2017-01" db="EMBL/GenBank/DDBJ databases">
        <authorList>
            <person name="Mah S.A."/>
            <person name="Swanson W.J."/>
            <person name="Moy G.W."/>
            <person name="Vacquier V.D."/>
        </authorList>
    </citation>
    <scope>NUCLEOTIDE SEQUENCE [LARGE SCALE GENOMIC DNA]</scope>
    <source>
        <strain evidence="7 9">ATCC 29606</strain>
    </source>
</reference>
<dbReference type="Pfam" id="PF00440">
    <property type="entry name" value="TetR_N"/>
    <property type="match status" value="1"/>
</dbReference>
<dbReference type="PRINTS" id="PR00455">
    <property type="entry name" value="HTHTETR"/>
</dbReference>
<dbReference type="Proteomes" id="UP000030980">
    <property type="component" value="Unassembled WGS sequence"/>
</dbReference>